<comment type="caution">
    <text evidence="4">The sequence shown here is derived from an EMBL/GenBank/DDBJ whole genome shotgun (WGS) entry which is preliminary data.</text>
</comment>
<dbReference type="RefSeq" id="XP_013237570.1">
    <property type="nucleotide sequence ID" value="XM_013382116.1"/>
</dbReference>
<dbReference type="Gene3D" id="1.10.357.70">
    <property type="entry name" value="Exocyst complex component Sec6, C-terminal domain"/>
    <property type="match status" value="1"/>
</dbReference>
<reference evidence="4 5" key="1">
    <citation type="submission" date="2014-04" db="EMBL/GenBank/DDBJ databases">
        <title>A new species of microsporidia sheds light on the evolution of extreme parasitism.</title>
        <authorList>
            <person name="Haag K.L."/>
            <person name="James T.Y."/>
            <person name="Larsson R."/>
            <person name="Schaer T.M."/>
            <person name="Refardt D."/>
            <person name="Pombert J.-F."/>
            <person name="Ebert D."/>
        </authorList>
    </citation>
    <scope>NUCLEOTIDE SEQUENCE [LARGE SCALE GENOMIC DNA]</scope>
    <source>
        <strain evidence="4 5">UGP3</strain>
        <tissue evidence="4">Spores</tissue>
    </source>
</reference>
<dbReference type="AlphaFoldDB" id="A0A098VQ35"/>
<evidence type="ECO:0000256" key="1">
    <source>
        <dbReference type="ARBA" id="ARBA00009447"/>
    </source>
</evidence>
<gene>
    <name evidence="4" type="ORF">DI09_43p180</name>
</gene>
<dbReference type="PANTHER" id="PTHR21292">
    <property type="entry name" value="EXOCYST COMPLEX COMPONENT SEC6-RELATED"/>
    <property type="match status" value="1"/>
</dbReference>
<dbReference type="GO" id="GO:0000149">
    <property type="term" value="F:SNARE binding"/>
    <property type="evidence" value="ECO:0007669"/>
    <property type="project" value="TreeGrafter"/>
</dbReference>
<dbReference type="EMBL" id="JMKJ01000377">
    <property type="protein sequence ID" value="KGG51143.1"/>
    <property type="molecule type" value="Genomic_DNA"/>
</dbReference>
<dbReference type="GO" id="GO:0051601">
    <property type="term" value="P:exocyst localization"/>
    <property type="evidence" value="ECO:0007669"/>
    <property type="project" value="TreeGrafter"/>
</dbReference>
<dbReference type="Pfam" id="PF06046">
    <property type="entry name" value="Sec6"/>
    <property type="match status" value="2"/>
</dbReference>
<dbReference type="GO" id="GO:0000145">
    <property type="term" value="C:exocyst"/>
    <property type="evidence" value="ECO:0007669"/>
    <property type="project" value="InterPro"/>
</dbReference>
<keyword evidence="5" id="KW-1185">Reference proteome</keyword>
<dbReference type="InterPro" id="IPR010326">
    <property type="entry name" value="EXOC3/Sec6"/>
</dbReference>
<evidence type="ECO:0000256" key="3">
    <source>
        <dbReference type="ARBA" id="ARBA00022483"/>
    </source>
</evidence>
<keyword evidence="3" id="KW-0268">Exocytosis</keyword>
<organism evidence="4 5">
    <name type="scientific">Mitosporidium daphniae</name>
    <dbReference type="NCBI Taxonomy" id="1485682"/>
    <lineage>
        <taxon>Eukaryota</taxon>
        <taxon>Fungi</taxon>
        <taxon>Fungi incertae sedis</taxon>
        <taxon>Microsporidia</taxon>
        <taxon>Mitosporidium</taxon>
    </lineage>
</organism>
<dbReference type="PANTHER" id="PTHR21292:SF1">
    <property type="entry name" value="EXOCYST COMPLEX COMPONENT 3"/>
    <property type="match status" value="1"/>
</dbReference>
<evidence type="ECO:0000313" key="4">
    <source>
        <dbReference type="EMBL" id="KGG51143.1"/>
    </source>
</evidence>
<dbReference type="Proteomes" id="UP000029725">
    <property type="component" value="Unassembled WGS sequence"/>
</dbReference>
<accession>A0A098VQ35</accession>
<dbReference type="OrthoDB" id="190098at2759"/>
<keyword evidence="2" id="KW-0813">Transport</keyword>
<proteinExistence type="inferred from homology"/>
<dbReference type="Gene3D" id="1.10.357.50">
    <property type="match status" value="1"/>
</dbReference>
<dbReference type="GeneID" id="25259972"/>
<comment type="similarity">
    <text evidence="1">Belongs to the SEC6 family.</text>
</comment>
<protein>
    <submittedName>
        <fullName evidence="4">Uncharacterized protein</fullName>
    </submittedName>
</protein>
<dbReference type="InterPro" id="IPR042532">
    <property type="entry name" value="EXOC3/Sec6_C"/>
</dbReference>
<name>A0A098VQ35_9MICR</name>
<evidence type="ECO:0000256" key="2">
    <source>
        <dbReference type="ARBA" id="ARBA00022448"/>
    </source>
</evidence>
<evidence type="ECO:0000313" key="5">
    <source>
        <dbReference type="Proteomes" id="UP000029725"/>
    </source>
</evidence>
<sequence>MTSCSGCEESQLLFDQLSAVAKSNPHLVAKSIDFIAGLFSQPEDILQPDKLDDHIKRASLETSSTKERYTTTFREQIAEIEFFHHSINDQVSCVKIIENHIALALRLTSEAIQTVPPNFSIIRQIGSSGTDMKRVLYLLQKEKFFLENLCKSKIGSENPSEEENEKSQMYHNTPIGSHLYLIYIKLHLLLDWKNRAIAECQDLEFSVSSPSDASVFKKPSSTSLSASKEQSGLPFARSLIKSRLEIFFNPLSEIVGILKGYWTELLNYLVNVQSIEGARIYDPYSSDTTSIIRKDFNPSTLPWFEMYSNLLSIYARIISSRRGKYRSSTQLDFISLENFVSPWNILIVENISKAFQEHKLAGSKETLLDLLGRIDGHLCLGLITWIYLFALPSFSSIFADTSASKHQMFIFCSVFLSSLKSFLIKYLEPEIKAINGGSSDSTMLSIPPSDCLYFLSWLTTSQKRINSILSHSGTRGATIPDILSEEQVDIMIGRYVSHTTSMVREWLGNLLSAEVQKLELRMEPPDSDRFGKYFVSVTGELFLFLDQNSIQESYSNHAKICYGPDSLSSPLLAHDANPNGHPPGLEYYGISLVNSTVQWVHELERLKETLSGDVFVPFVKEAFKRSEAKFSNMRKVGFDLLKCSIFSDIMPVIKTLYTNTWYKDDVVKPIDIICDTIDDFLSDFEYRMITEPFQGFCLDFFQYLARAMLKRMIQKNSRFRVEEAEELLKYDHGQIQGIYSKFVRKDGASEDSALEQLAKAYPLIASTEKTLLVAFYNFHREFPDVPVSFFEDLISKRDGLDKSIVKSLISVARDHIKKTKDNSGGTRKSIFSDLHL</sequence>
<dbReference type="HOGENOM" id="CLU_339827_0_0_1"/>
<dbReference type="GO" id="GO:0006887">
    <property type="term" value="P:exocytosis"/>
    <property type="evidence" value="ECO:0007669"/>
    <property type="project" value="UniProtKB-KW"/>
</dbReference>
<dbReference type="VEuPathDB" id="MicrosporidiaDB:DI09_43p180"/>